<dbReference type="AlphaFoldDB" id="A0AAD6WVI5"/>
<evidence type="ECO:0000313" key="2">
    <source>
        <dbReference type="EMBL" id="KAJ7028913.1"/>
    </source>
</evidence>
<feature type="region of interest" description="Disordered" evidence="1">
    <location>
        <begin position="70"/>
        <end position="97"/>
    </location>
</feature>
<feature type="compositionally biased region" description="Low complexity" evidence="1">
    <location>
        <begin position="81"/>
        <end position="90"/>
    </location>
</feature>
<sequence>MPVNDIQHSEPRTKGGELASHARDTTQIFSTESRSITERWIEKEGEGENAATENYTAFLNFLTLEVAVDKPKDGRQREQGASSEAASAAALRDSRVLRVPGKEREAKVFRRR</sequence>
<feature type="region of interest" description="Disordered" evidence="1">
    <location>
        <begin position="1"/>
        <end position="31"/>
    </location>
</feature>
<gene>
    <name evidence="2" type="ORF">C8F04DRAFT_1188186</name>
</gene>
<dbReference type="Proteomes" id="UP001218188">
    <property type="component" value="Unassembled WGS sequence"/>
</dbReference>
<protein>
    <submittedName>
        <fullName evidence="2">Uncharacterized protein</fullName>
    </submittedName>
</protein>
<keyword evidence="3" id="KW-1185">Reference proteome</keyword>
<comment type="caution">
    <text evidence="2">The sequence shown here is derived from an EMBL/GenBank/DDBJ whole genome shotgun (WGS) entry which is preliminary data.</text>
</comment>
<evidence type="ECO:0000256" key="1">
    <source>
        <dbReference type="SAM" id="MobiDB-lite"/>
    </source>
</evidence>
<accession>A0AAD6WVI5</accession>
<dbReference type="EMBL" id="JARJCM010000107">
    <property type="protein sequence ID" value="KAJ7028913.1"/>
    <property type="molecule type" value="Genomic_DNA"/>
</dbReference>
<name>A0AAD6WVI5_9AGAR</name>
<evidence type="ECO:0000313" key="3">
    <source>
        <dbReference type="Proteomes" id="UP001218188"/>
    </source>
</evidence>
<reference evidence="2" key="1">
    <citation type="submission" date="2023-03" db="EMBL/GenBank/DDBJ databases">
        <title>Massive genome expansion in bonnet fungi (Mycena s.s.) driven by repeated elements and novel gene families across ecological guilds.</title>
        <authorList>
            <consortium name="Lawrence Berkeley National Laboratory"/>
            <person name="Harder C.B."/>
            <person name="Miyauchi S."/>
            <person name="Viragh M."/>
            <person name="Kuo A."/>
            <person name="Thoen E."/>
            <person name="Andreopoulos B."/>
            <person name="Lu D."/>
            <person name="Skrede I."/>
            <person name="Drula E."/>
            <person name="Henrissat B."/>
            <person name="Morin E."/>
            <person name="Kohler A."/>
            <person name="Barry K."/>
            <person name="LaButti K."/>
            <person name="Morin E."/>
            <person name="Salamov A."/>
            <person name="Lipzen A."/>
            <person name="Mereny Z."/>
            <person name="Hegedus B."/>
            <person name="Baldrian P."/>
            <person name="Stursova M."/>
            <person name="Weitz H."/>
            <person name="Taylor A."/>
            <person name="Grigoriev I.V."/>
            <person name="Nagy L.G."/>
            <person name="Martin F."/>
            <person name="Kauserud H."/>
        </authorList>
    </citation>
    <scope>NUCLEOTIDE SEQUENCE</scope>
    <source>
        <strain evidence="2">CBHHK200</strain>
    </source>
</reference>
<feature type="compositionally biased region" description="Basic and acidic residues" evidence="1">
    <location>
        <begin position="7"/>
        <end position="24"/>
    </location>
</feature>
<proteinExistence type="predicted"/>
<organism evidence="2 3">
    <name type="scientific">Mycena alexandri</name>
    <dbReference type="NCBI Taxonomy" id="1745969"/>
    <lineage>
        <taxon>Eukaryota</taxon>
        <taxon>Fungi</taxon>
        <taxon>Dikarya</taxon>
        <taxon>Basidiomycota</taxon>
        <taxon>Agaricomycotina</taxon>
        <taxon>Agaricomycetes</taxon>
        <taxon>Agaricomycetidae</taxon>
        <taxon>Agaricales</taxon>
        <taxon>Marasmiineae</taxon>
        <taxon>Mycenaceae</taxon>
        <taxon>Mycena</taxon>
    </lineage>
</organism>